<dbReference type="InParanoid" id="M4BT49"/>
<dbReference type="VEuPathDB" id="FungiDB:HpaG809635"/>
<evidence type="ECO:0000313" key="2">
    <source>
        <dbReference type="Proteomes" id="UP000011713"/>
    </source>
</evidence>
<dbReference type="EMBL" id="JH597821">
    <property type="status" value="NOT_ANNOTATED_CDS"/>
    <property type="molecule type" value="Genomic_DNA"/>
</dbReference>
<reference evidence="1" key="2">
    <citation type="submission" date="2015-06" db="UniProtKB">
        <authorList>
            <consortium name="EnsemblProtists"/>
        </authorList>
    </citation>
    <scope>IDENTIFICATION</scope>
    <source>
        <strain evidence="1">Emoy2</strain>
    </source>
</reference>
<accession>M4BT49</accession>
<name>M4BT49_HYAAE</name>
<protein>
    <submittedName>
        <fullName evidence="1">Uncharacterized protein</fullName>
    </submittedName>
</protein>
<proteinExistence type="predicted"/>
<reference evidence="2" key="1">
    <citation type="journal article" date="2010" name="Science">
        <title>Signatures of adaptation to obligate biotrophy in the Hyaloperonospora arabidopsidis genome.</title>
        <authorList>
            <person name="Baxter L."/>
            <person name="Tripathy S."/>
            <person name="Ishaque N."/>
            <person name="Boot N."/>
            <person name="Cabral A."/>
            <person name="Kemen E."/>
            <person name="Thines M."/>
            <person name="Ah-Fong A."/>
            <person name="Anderson R."/>
            <person name="Badejoko W."/>
            <person name="Bittner-Eddy P."/>
            <person name="Boore J.L."/>
            <person name="Chibucos M.C."/>
            <person name="Coates M."/>
            <person name="Dehal P."/>
            <person name="Delehaunty K."/>
            <person name="Dong S."/>
            <person name="Downton P."/>
            <person name="Dumas B."/>
            <person name="Fabro G."/>
            <person name="Fronick C."/>
            <person name="Fuerstenberg S.I."/>
            <person name="Fulton L."/>
            <person name="Gaulin E."/>
            <person name="Govers F."/>
            <person name="Hughes L."/>
            <person name="Humphray S."/>
            <person name="Jiang R.H."/>
            <person name="Judelson H."/>
            <person name="Kamoun S."/>
            <person name="Kyung K."/>
            <person name="Meijer H."/>
            <person name="Minx P."/>
            <person name="Morris P."/>
            <person name="Nelson J."/>
            <person name="Phuntumart V."/>
            <person name="Qutob D."/>
            <person name="Rehmany A."/>
            <person name="Rougon-Cardoso A."/>
            <person name="Ryden P."/>
            <person name="Torto-Alalibo T."/>
            <person name="Studholme D."/>
            <person name="Wang Y."/>
            <person name="Win J."/>
            <person name="Wood J."/>
            <person name="Clifton S.W."/>
            <person name="Rogers J."/>
            <person name="Van den Ackerveken G."/>
            <person name="Jones J.D."/>
            <person name="McDowell J.M."/>
            <person name="Beynon J."/>
            <person name="Tyler B.M."/>
        </authorList>
    </citation>
    <scope>NUCLEOTIDE SEQUENCE [LARGE SCALE GENOMIC DNA]</scope>
    <source>
        <strain evidence="2">Emoy2</strain>
    </source>
</reference>
<dbReference type="HOGENOM" id="CLU_2817880_0_0_1"/>
<dbReference type="EnsemblProtists" id="HpaT809634">
    <property type="protein sequence ID" value="HpaP809634"/>
    <property type="gene ID" value="HpaG809634"/>
</dbReference>
<dbReference type="EnsemblProtists" id="HpaT809635">
    <property type="protein sequence ID" value="HpaP809635"/>
    <property type="gene ID" value="HpaG809635"/>
</dbReference>
<sequence>MAWSTRFARAIYDVTACSCKKGVKNSFFLYDSFYIHDEFAKVKPNSLCKHRLGMISNRALNIIQIWF</sequence>
<keyword evidence="2" id="KW-1185">Reference proteome</keyword>
<evidence type="ECO:0000313" key="1">
    <source>
        <dbReference type="EnsemblProtists" id="HpaP809634"/>
    </source>
</evidence>
<dbReference type="Proteomes" id="UP000011713">
    <property type="component" value="Unassembled WGS sequence"/>
</dbReference>
<organism evidence="1 2">
    <name type="scientific">Hyaloperonospora arabidopsidis (strain Emoy2)</name>
    <name type="common">Downy mildew agent</name>
    <name type="synonym">Peronospora arabidopsidis</name>
    <dbReference type="NCBI Taxonomy" id="559515"/>
    <lineage>
        <taxon>Eukaryota</taxon>
        <taxon>Sar</taxon>
        <taxon>Stramenopiles</taxon>
        <taxon>Oomycota</taxon>
        <taxon>Peronosporomycetes</taxon>
        <taxon>Peronosporales</taxon>
        <taxon>Peronosporaceae</taxon>
        <taxon>Hyaloperonospora</taxon>
    </lineage>
</organism>
<dbReference type="AlphaFoldDB" id="M4BT49"/>